<dbReference type="Gene3D" id="3.50.50.60">
    <property type="entry name" value="FAD/NAD(P)-binding domain"/>
    <property type="match status" value="1"/>
</dbReference>
<evidence type="ECO:0000256" key="4">
    <source>
        <dbReference type="ARBA" id="ARBA00022827"/>
    </source>
</evidence>
<organism evidence="7 8">
    <name type="scientific">Budvicia aquatica</name>
    <dbReference type="NCBI Taxonomy" id="82979"/>
    <lineage>
        <taxon>Bacteria</taxon>
        <taxon>Pseudomonadati</taxon>
        <taxon>Pseudomonadota</taxon>
        <taxon>Gammaproteobacteria</taxon>
        <taxon>Enterobacterales</taxon>
        <taxon>Budviciaceae</taxon>
        <taxon>Budvicia</taxon>
    </lineage>
</organism>
<keyword evidence="4" id="KW-0274">FAD</keyword>
<comment type="similarity">
    <text evidence="2">Belongs to the GMC oxidoreductase family.</text>
</comment>
<sequence length="208" mass="22904">MNRFGLGEVPFSRGGIFNNRDGDFRRHRAAIKHAISNNVPNMAVASRLIAQGVIGAELDKQIRHQAARWVDISTVFEILPQPTNTVRPSTTRKDALGIPMLTVHYEVDDYVKAAKSVVDADYKQFVSLMGGTVIEDNTGWQNRDHLMGTVIMGDNPKDSVVNHECRCWDHSNLFLATTGVIPASGVINPTLTGVALSIRAAEIIDREI</sequence>
<protein>
    <submittedName>
        <fullName evidence="7">Pyranose oxidase</fullName>
    </submittedName>
</protein>
<dbReference type="InterPro" id="IPR007867">
    <property type="entry name" value="GMC_OxRtase_C"/>
</dbReference>
<dbReference type="RefSeq" id="WP_368658349.1">
    <property type="nucleotide sequence ID" value="NZ_CAADJA010000002.1"/>
</dbReference>
<dbReference type="PANTHER" id="PTHR42784">
    <property type="entry name" value="PYRANOSE 2-OXIDASE"/>
    <property type="match status" value="1"/>
</dbReference>
<gene>
    <name evidence="7" type="ORF">NCTC12282_03173</name>
</gene>
<accession>A0A484ZIV4</accession>
<evidence type="ECO:0000256" key="5">
    <source>
        <dbReference type="ARBA" id="ARBA00023002"/>
    </source>
</evidence>
<dbReference type="InterPro" id="IPR051473">
    <property type="entry name" value="P2Ox-like"/>
</dbReference>
<evidence type="ECO:0000256" key="3">
    <source>
        <dbReference type="ARBA" id="ARBA00022630"/>
    </source>
</evidence>
<evidence type="ECO:0000256" key="1">
    <source>
        <dbReference type="ARBA" id="ARBA00001974"/>
    </source>
</evidence>
<evidence type="ECO:0000313" key="8">
    <source>
        <dbReference type="Proteomes" id="UP000373449"/>
    </source>
</evidence>
<comment type="cofactor">
    <cofactor evidence="1">
        <name>FAD</name>
        <dbReference type="ChEBI" id="CHEBI:57692"/>
    </cofactor>
</comment>
<proteinExistence type="inferred from homology"/>
<name>A0A484ZIV4_9GAMM</name>
<dbReference type="AlphaFoldDB" id="A0A484ZIV4"/>
<dbReference type="SUPFAM" id="SSF51905">
    <property type="entry name" value="FAD/NAD(P)-binding domain"/>
    <property type="match status" value="1"/>
</dbReference>
<evidence type="ECO:0000259" key="6">
    <source>
        <dbReference type="Pfam" id="PF05199"/>
    </source>
</evidence>
<dbReference type="GO" id="GO:0016614">
    <property type="term" value="F:oxidoreductase activity, acting on CH-OH group of donors"/>
    <property type="evidence" value="ECO:0007669"/>
    <property type="project" value="InterPro"/>
</dbReference>
<dbReference type="EMBL" id="CAADJA010000002">
    <property type="protein sequence ID" value="VFS48390.1"/>
    <property type="molecule type" value="Genomic_DNA"/>
</dbReference>
<evidence type="ECO:0000256" key="2">
    <source>
        <dbReference type="ARBA" id="ARBA00010790"/>
    </source>
</evidence>
<evidence type="ECO:0000313" key="7">
    <source>
        <dbReference type="EMBL" id="VFS48390.1"/>
    </source>
</evidence>
<feature type="domain" description="Glucose-methanol-choline oxidoreductase C-terminal" evidence="6">
    <location>
        <begin position="80"/>
        <end position="196"/>
    </location>
</feature>
<dbReference type="PANTHER" id="PTHR42784:SF1">
    <property type="entry name" value="PYRANOSE 2-OXIDASE"/>
    <property type="match status" value="1"/>
</dbReference>
<keyword evidence="5" id="KW-0560">Oxidoreductase</keyword>
<dbReference type="Pfam" id="PF05199">
    <property type="entry name" value="GMC_oxred_C"/>
    <property type="match status" value="1"/>
</dbReference>
<dbReference type="InterPro" id="IPR036188">
    <property type="entry name" value="FAD/NAD-bd_sf"/>
</dbReference>
<keyword evidence="3" id="KW-0285">Flavoprotein</keyword>
<dbReference type="Proteomes" id="UP000373449">
    <property type="component" value="Unassembled WGS sequence"/>
</dbReference>
<reference evidence="7 8" key="1">
    <citation type="submission" date="2019-03" db="EMBL/GenBank/DDBJ databases">
        <authorList>
            <consortium name="Pathogen Informatics"/>
        </authorList>
    </citation>
    <scope>NUCLEOTIDE SEQUENCE [LARGE SCALE GENOMIC DNA]</scope>
    <source>
        <strain evidence="7 8">NCTC12282</strain>
    </source>
</reference>